<reference evidence="1" key="2">
    <citation type="journal article" date="2015" name="Fish Shellfish Immunol.">
        <title>Early steps in the European eel (Anguilla anguilla)-Vibrio vulnificus interaction in the gills: Role of the RtxA13 toxin.</title>
        <authorList>
            <person name="Callol A."/>
            <person name="Pajuelo D."/>
            <person name="Ebbesson L."/>
            <person name="Teles M."/>
            <person name="MacKenzie S."/>
            <person name="Amaro C."/>
        </authorList>
    </citation>
    <scope>NUCLEOTIDE SEQUENCE</scope>
</reference>
<name>A0A0E9X4X0_ANGAN</name>
<reference evidence="1" key="1">
    <citation type="submission" date="2014-11" db="EMBL/GenBank/DDBJ databases">
        <authorList>
            <person name="Amaro Gonzalez C."/>
        </authorList>
    </citation>
    <scope>NUCLEOTIDE SEQUENCE</scope>
</reference>
<proteinExistence type="predicted"/>
<dbReference type="AlphaFoldDB" id="A0A0E9X4X0"/>
<organism evidence="1">
    <name type="scientific">Anguilla anguilla</name>
    <name type="common">European freshwater eel</name>
    <name type="synonym">Muraena anguilla</name>
    <dbReference type="NCBI Taxonomy" id="7936"/>
    <lineage>
        <taxon>Eukaryota</taxon>
        <taxon>Metazoa</taxon>
        <taxon>Chordata</taxon>
        <taxon>Craniata</taxon>
        <taxon>Vertebrata</taxon>
        <taxon>Euteleostomi</taxon>
        <taxon>Actinopterygii</taxon>
        <taxon>Neopterygii</taxon>
        <taxon>Teleostei</taxon>
        <taxon>Anguilliformes</taxon>
        <taxon>Anguillidae</taxon>
        <taxon>Anguilla</taxon>
    </lineage>
</organism>
<protein>
    <submittedName>
        <fullName evidence="1">Uncharacterized protein</fullName>
    </submittedName>
</protein>
<sequence length="91" mass="10382">MHCLKHITQPPISVYYSVICAPKCLKNIHIFVLPPHPPAQVKADFFLITISCSNYCCKNKAYVILIILNLRILNSIIEVIVSDLILYRGDR</sequence>
<accession>A0A0E9X4X0</accession>
<evidence type="ECO:0000313" key="1">
    <source>
        <dbReference type="EMBL" id="JAH97516.1"/>
    </source>
</evidence>
<dbReference type="EMBL" id="GBXM01011061">
    <property type="protein sequence ID" value="JAH97516.1"/>
    <property type="molecule type" value="Transcribed_RNA"/>
</dbReference>